<evidence type="ECO:0000256" key="1">
    <source>
        <dbReference type="SAM" id="MobiDB-lite"/>
    </source>
</evidence>
<proteinExistence type="predicted"/>
<keyword evidence="2" id="KW-1185">Reference proteome</keyword>
<protein>
    <submittedName>
        <fullName evidence="3">Uncharacterized protein</fullName>
    </submittedName>
</protein>
<sequence length="223" mass="24189">MAMGEEKSRQWAVPKEAIDSVNRSTVTFLENAAKLCVTGVPALASLLSYKASAVNALLPPSNSSPLANVPRCQTCHLAHHNPADHSVRLASNRRPNAKRLRRAIARQARQSASPFDKHVLACADRSSTPTVVLLCPGCGAENRIGRLTTSSTKKSTQLDDDARNEPSSSTVSIEPNHAVHARKRKRRKAAVDAFLNLSLLLCRSFSHSGGMSFSRTEKTNLNK</sequence>
<dbReference type="AlphaFoldDB" id="A0A914USM7"/>
<accession>A0A914USM7</accession>
<name>A0A914USM7_9BILA</name>
<organism evidence="2 3">
    <name type="scientific">Plectus sambesii</name>
    <dbReference type="NCBI Taxonomy" id="2011161"/>
    <lineage>
        <taxon>Eukaryota</taxon>
        <taxon>Metazoa</taxon>
        <taxon>Ecdysozoa</taxon>
        <taxon>Nematoda</taxon>
        <taxon>Chromadorea</taxon>
        <taxon>Plectida</taxon>
        <taxon>Plectina</taxon>
        <taxon>Plectoidea</taxon>
        <taxon>Plectidae</taxon>
        <taxon>Plectus</taxon>
    </lineage>
</organism>
<dbReference type="Proteomes" id="UP000887566">
    <property type="component" value="Unplaced"/>
</dbReference>
<evidence type="ECO:0000313" key="2">
    <source>
        <dbReference type="Proteomes" id="UP000887566"/>
    </source>
</evidence>
<dbReference type="WBParaSite" id="PSAMB.scaffold121size75511.g2314.t1">
    <property type="protein sequence ID" value="PSAMB.scaffold121size75511.g2314.t1"/>
    <property type="gene ID" value="PSAMB.scaffold121size75511.g2314"/>
</dbReference>
<reference evidence="3" key="1">
    <citation type="submission" date="2022-11" db="UniProtKB">
        <authorList>
            <consortium name="WormBaseParasite"/>
        </authorList>
    </citation>
    <scope>IDENTIFICATION</scope>
</reference>
<evidence type="ECO:0000313" key="3">
    <source>
        <dbReference type="WBParaSite" id="PSAMB.scaffold121size75511.g2314.t1"/>
    </source>
</evidence>
<feature type="region of interest" description="Disordered" evidence="1">
    <location>
        <begin position="149"/>
        <end position="184"/>
    </location>
</feature>